<keyword evidence="3" id="KW-1185">Reference proteome</keyword>
<protein>
    <submittedName>
        <fullName evidence="2">Uncharacterized protein</fullName>
    </submittedName>
</protein>
<reference evidence="3" key="1">
    <citation type="journal article" date="2019" name="Int. J. Syst. Evol. Microbiol.">
        <title>The Global Catalogue of Microorganisms (GCM) 10K type strain sequencing project: providing services to taxonomists for standard genome sequencing and annotation.</title>
        <authorList>
            <consortium name="The Broad Institute Genomics Platform"/>
            <consortium name="The Broad Institute Genome Sequencing Center for Infectious Disease"/>
            <person name="Wu L."/>
            <person name="Ma J."/>
        </authorList>
    </citation>
    <scope>NUCLEOTIDE SEQUENCE [LARGE SCALE GENOMIC DNA]</scope>
    <source>
        <strain evidence="3">CCM 7941</strain>
    </source>
</reference>
<comment type="caution">
    <text evidence="2">The sequence shown here is derived from an EMBL/GenBank/DDBJ whole genome shotgun (WGS) entry which is preliminary data.</text>
</comment>
<name>A0ABV7LDU2_9HYPH</name>
<evidence type="ECO:0000256" key="1">
    <source>
        <dbReference type="SAM" id="SignalP"/>
    </source>
</evidence>
<feature type="signal peptide" evidence="1">
    <location>
        <begin position="1"/>
        <end position="18"/>
    </location>
</feature>
<gene>
    <name evidence="2" type="ORF">ACFOEX_06880</name>
</gene>
<evidence type="ECO:0000313" key="3">
    <source>
        <dbReference type="Proteomes" id="UP001595536"/>
    </source>
</evidence>
<accession>A0ABV7LDU2</accession>
<dbReference type="Proteomes" id="UP001595536">
    <property type="component" value="Unassembled WGS sequence"/>
</dbReference>
<dbReference type="EMBL" id="JBHRUV010000030">
    <property type="protein sequence ID" value="MFC3266072.1"/>
    <property type="molecule type" value="Genomic_DNA"/>
</dbReference>
<organism evidence="2 3">
    <name type="scientific">Camelimonas abortus</name>
    <dbReference type="NCBI Taxonomy" id="1017184"/>
    <lineage>
        <taxon>Bacteria</taxon>
        <taxon>Pseudomonadati</taxon>
        <taxon>Pseudomonadota</taxon>
        <taxon>Alphaproteobacteria</taxon>
        <taxon>Hyphomicrobiales</taxon>
        <taxon>Chelatococcaceae</taxon>
        <taxon>Camelimonas</taxon>
    </lineage>
</organism>
<proteinExistence type="predicted"/>
<keyword evidence="1" id="KW-0732">Signal</keyword>
<feature type="chain" id="PRO_5045297608" evidence="1">
    <location>
        <begin position="19"/>
        <end position="185"/>
    </location>
</feature>
<evidence type="ECO:0000313" key="2">
    <source>
        <dbReference type="EMBL" id="MFC3266072.1"/>
    </source>
</evidence>
<dbReference type="RefSeq" id="WP_376831018.1">
    <property type="nucleotide sequence ID" value="NZ_JBHLWR010000006.1"/>
</dbReference>
<sequence length="185" mass="19224">MAAGLCAALLAGAAPAQADVLRDLLGVNPFKKQEDGLREGVWVDDPGDDIHCPRVDVIEGAAYVRRGEGAGLSYQLSFGELSRECVRTPDGRVVANVGVDVRAVLGPAGRPGVFSSPLTIRVMRGDAVLHRLTRQVKVAVPAGEGNGMAAVIEQGVPLPEDTHGVLIEVGFGGGPASGAKTRRNR</sequence>